<gene>
    <name evidence="3" type="ORF">C3747_70g146</name>
</gene>
<dbReference type="VEuPathDB" id="TriTrypDB:C3747_70g146"/>
<dbReference type="VEuPathDB" id="TriTrypDB:TCDM_03680"/>
<organism evidence="3 4">
    <name type="scientific">Trypanosoma cruzi</name>
    <dbReference type="NCBI Taxonomy" id="5693"/>
    <lineage>
        <taxon>Eukaryota</taxon>
        <taxon>Discoba</taxon>
        <taxon>Euglenozoa</taxon>
        <taxon>Kinetoplastea</taxon>
        <taxon>Metakinetoplastina</taxon>
        <taxon>Trypanosomatida</taxon>
        <taxon>Trypanosomatidae</taxon>
        <taxon>Trypanosoma</taxon>
        <taxon>Schizotrypanum</taxon>
    </lineage>
</organism>
<dbReference type="VEuPathDB" id="TriTrypDB:C4B63_54g26"/>
<dbReference type="CDD" id="cd02947">
    <property type="entry name" value="TRX_family"/>
    <property type="match status" value="1"/>
</dbReference>
<feature type="domain" description="Thioredoxin" evidence="2">
    <location>
        <begin position="456"/>
        <end position="521"/>
    </location>
</feature>
<dbReference type="Pfam" id="PF00085">
    <property type="entry name" value="Thioredoxin"/>
    <property type="match status" value="1"/>
</dbReference>
<sequence>MHSTEKRGREETEVAAVPTVHETEGVVVVVAVGKGDDDVRKKKKRPHLDNDANNNNNNTTTTNNNNDDVTDTLDTHKKFAGLREERPQQNESLQHLPSVNGVSVDGRGETDGSEVAANDVDVEEPTLFFGPTHAVRDEKMSDASGVDLRCVASGGQNQRPDAAHDGCRAPHTVGAVTTLYSLRQLEELIGSAPLPIAHAGVLNVTPSSSSSAPPSLRLRAGETVLIILHQCKGEAEVLPQHMTEQLSNCRIFLLDLGELPPREYEEKSDVAYPNGHDERGVATGFLQLPPTDTLLSLASQGAHDMEHVMRRASSLLCVDEVLDANDADSSKSQTSEKGGDDENASADATHSCKREELALPALVMWRAEGGLADEYCYPKEKEKNDSHANNHDNPQPPLAGRYHHGRPLVVKQLTSLDQLHSLSLLTPVYTVTHFLRTVCEKALFPDDPAAGASGTRSLIYFGASWCPPCMRIVHALPTMMKEDFPSNLTCSVKADMDLATPLFEFFGVEIIPTFVIFDNESLRTAGDWNALRSCSISEEALSQIYEGLRRSELGRIQNSQRVTVRTFIESHSGMLKFDEDF</sequence>
<proteinExistence type="predicted"/>
<name>A0A2V2WP32_TRYCR</name>
<dbReference type="EMBL" id="PRFC01000070">
    <property type="protein sequence ID" value="PWV10321.1"/>
    <property type="molecule type" value="Genomic_DNA"/>
</dbReference>
<dbReference type="VEuPathDB" id="TriTrypDB:TcCLB.506959.20"/>
<dbReference type="Proteomes" id="UP000246078">
    <property type="component" value="Unassembled WGS sequence"/>
</dbReference>
<feature type="compositionally biased region" description="Low complexity" evidence="1">
    <location>
        <begin position="51"/>
        <end position="67"/>
    </location>
</feature>
<dbReference type="VEuPathDB" id="TriTrypDB:Tc_MARK_3829"/>
<dbReference type="Gene3D" id="3.40.30.10">
    <property type="entry name" value="Glutaredoxin"/>
    <property type="match status" value="1"/>
</dbReference>
<evidence type="ECO:0000259" key="2">
    <source>
        <dbReference type="Pfam" id="PF00085"/>
    </source>
</evidence>
<feature type="region of interest" description="Disordered" evidence="1">
    <location>
        <begin position="37"/>
        <end position="72"/>
    </location>
</feature>
<dbReference type="VEuPathDB" id="TriTrypDB:TcBrA4_0098260"/>
<feature type="compositionally biased region" description="Polar residues" evidence="1">
    <location>
        <begin position="89"/>
        <end position="101"/>
    </location>
</feature>
<comment type="caution">
    <text evidence="3">The sequence shown here is derived from an EMBL/GenBank/DDBJ whole genome shotgun (WGS) entry which is preliminary data.</text>
</comment>
<evidence type="ECO:0000256" key="1">
    <source>
        <dbReference type="SAM" id="MobiDB-lite"/>
    </source>
</evidence>
<protein>
    <recommendedName>
        <fullName evidence="2">Thioredoxin domain-containing protein</fullName>
    </recommendedName>
</protein>
<dbReference type="InterPro" id="IPR013766">
    <property type="entry name" value="Thioredoxin_domain"/>
</dbReference>
<dbReference type="SUPFAM" id="SSF52833">
    <property type="entry name" value="Thioredoxin-like"/>
    <property type="match status" value="1"/>
</dbReference>
<evidence type="ECO:0000313" key="3">
    <source>
        <dbReference type="EMBL" id="PWV10321.1"/>
    </source>
</evidence>
<feature type="region of interest" description="Disordered" evidence="1">
    <location>
        <begin position="326"/>
        <end position="351"/>
    </location>
</feature>
<dbReference type="VEuPathDB" id="TriTrypDB:TcCL_ESM01153"/>
<dbReference type="AlphaFoldDB" id="A0A2V2WP32"/>
<feature type="region of interest" description="Disordered" evidence="1">
    <location>
        <begin position="85"/>
        <end position="114"/>
    </location>
</feature>
<evidence type="ECO:0000313" key="4">
    <source>
        <dbReference type="Proteomes" id="UP000246078"/>
    </source>
</evidence>
<dbReference type="VEuPathDB" id="TriTrypDB:BCY84_19602"/>
<dbReference type="VEuPathDB" id="TriTrypDB:TcCLB.510999.10"/>
<reference evidence="3 4" key="1">
    <citation type="journal article" date="2018" name="Microb. Genom.">
        <title>Expanding an expanded genome: long-read sequencing of Trypanosoma cruzi.</title>
        <authorList>
            <person name="Berna L."/>
            <person name="Rodriguez M."/>
            <person name="Chiribao M.L."/>
            <person name="Parodi-Talice A."/>
            <person name="Pita S."/>
            <person name="Rijo G."/>
            <person name="Alvarez-Valin F."/>
            <person name="Robello C."/>
        </authorList>
    </citation>
    <scope>NUCLEOTIDE SEQUENCE [LARGE SCALE GENOMIC DNA]</scope>
    <source>
        <strain evidence="3 4">TCC</strain>
    </source>
</reference>
<accession>A0A2V2WP32</accession>
<dbReference type="InterPro" id="IPR036249">
    <property type="entry name" value="Thioredoxin-like_sf"/>
</dbReference>
<dbReference type="VEuPathDB" id="TriTrypDB:TCSYLVIO_005083"/>
<dbReference type="VEuPathDB" id="TriTrypDB:ECC02_006392"/>
<dbReference type="VEuPathDB" id="TriTrypDB:TcG_03843"/>